<proteinExistence type="predicted"/>
<name>A0A545VGX2_9HYPO</name>
<dbReference type="AlphaFoldDB" id="A0A545VGX2"/>
<keyword evidence="2" id="KW-1185">Reference proteome</keyword>
<gene>
    <name evidence="1" type="ORF">IF1G_00898</name>
</gene>
<dbReference type="Proteomes" id="UP000315783">
    <property type="component" value="Unassembled WGS sequence"/>
</dbReference>
<evidence type="ECO:0000313" key="2">
    <source>
        <dbReference type="Proteomes" id="UP000315783"/>
    </source>
</evidence>
<comment type="caution">
    <text evidence="1">The sequence shown here is derived from an EMBL/GenBank/DDBJ whole genome shotgun (WGS) entry which is preliminary data.</text>
</comment>
<organism evidence="1 2">
    <name type="scientific">Cordyceps javanica</name>
    <dbReference type="NCBI Taxonomy" id="43265"/>
    <lineage>
        <taxon>Eukaryota</taxon>
        <taxon>Fungi</taxon>
        <taxon>Dikarya</taxon>
        <taxon>Ascomycota</taxon>
        <taxon>Pezizomycotina</taxon>
        <taxon>Sordariomycetes</taxon>
        <taxon>Hypocreomycetidae</taxon>
        <taxon>Hypocreales</taxon>
        <taxon>Cordycipitaceae</taxon>
        <taxon>Cordyceps</taxon>
    </lineage>
</organism>
<dbReference type="EMBL" id="SPUK01000001">
    <property type="protein sequence ID" value="TQW00967.1"/>
    <property type="molecule type" value="Genomic_DNA"/>
</dbReference>
<sequence length="94" mass="10817">MHQPHRSQEMATQGVMSGHGTRWPTYKKLRDGKWLANRITVCSYWVKLWRFLDWVVESNRSSTSAVLPYVGSDARVTTAGWLWRWLSVALIGPG</sequence>
<reference evidence="1 2" key="1">
    <citation type="journal article" date="2019" name="Appl. Microbiol. Biotechnol.">
        <title>Genome sequence of Isaria javanica and comparative genome analysis insights into family S53 peptidase evolution in fungal entomopathogens.</title>
        <authorList>
            <person name="Lin R."/>
            <person name="Zhang X."/>
            <person name="Xin B."/>
            <person name="Zou M."/>
            <person name="Gao Y."/>
            <person name="Qin F."/>
            <person name="Hu Q."/>
            <person name="Xie B."/>
            <person name="Cheng X."/>
        </authorList>
    </citation>
    <scope>NUCLEOTIDE SEQUENCE [LARGE SCALE GENOMIC DNA]</scope>
    <source>
        <strain evidence="1 2">IJ1G</strain>
    </source>
</reference>
<protein>
    <submittedName>
        <fullName evidence="1">Uncharacterized protein</fullName>
    </submittedName>
</protein>
<evidence type="ECO:0000313" key="1">
    <source>
        <dbReference type="EMBL" id="TQW00967.1"/>
    </source>
</evidence>
<accession>A0A545VGX2</accession>